<feature type="region of interest" description="Disordered" evidence="1">
    <location>
        <begin position="1"/>
        <end position="34"/>
    </location>
</feature>
<protein>
    <submittedName>
        <fullName evidence="2">38389_t:CDS:1</fullName>
    </submittedName>
</protein>
<name>A0ABN7V1X5_GIGMA</name>
<organism evidence="2 3">
    <name type="scientific">Gigaspora margarita</name>
    <dbReference type="NCBI Taxonomy" id="4874"/>
    <lineage>
        <taxon>Eukaryota</taxon>
        <taxon>Fungi</taxon>
        <taxon>Fungi incertae sedis</taxon>
        <taxon>Mucoromycota</taxon>
        <taxon>Glomeromycotina</taxon>
        <taxon>Glomeromycetes</taxon>
        <taxon>Diversisporales</taxon>
        <taxon>Gigasporaceae</taxon>
        <taxon>Gigaspora</taxon>
    </lineage>
</organism>
<evidence type="ECO:0000313" key="2">
    <source>
        <dbReference type="EMBL" id="CAG8719517.1"/>
    </source>
</evidence>
<sequence>KKMAYPMTNSDSTADYNTSNDGYDAFDDAADDDSSDSQYLQIQALLSF</sequence>
<evidence type="ECO:0000256" key="1">
    <source>
        <dbReference type="SAM" id="MobiDB-lite"/>
    </source>
</evidence>
<evidence type="ECO:0000313" key="3">
    <source>
        <dbReference type="Proteomes" id="UP000789901"/>
    </source>
</evidence>
<feature type="compositionally biased region" description="Acidic residues" evidence="1">
    <location>
        <begin position="24"/>
        <end position="34"/>
    </location>
</feature>
<reference evidence="2 3" key="1">
    <citation type="submission" date="2021-06" db="EMBL/GenBank/DDBJ databases">
        <authorList>
            <person name="Kallberg Y."/>
            <person name="Tangrot J."/>
            <person name="Rosling A."/>
        </authorList>
    </citation>
    <scope>NUCLEOTIDE SEQUENCE [LARGE SCALE GENOMIC DNA]</scope>
    <source>
        <strain evidence="2 3">120-4 pot B 10/14</strain>
    </source>
</reference>
<dbReference type="Proteomes" id="UP000789901">
    <property type="component" value="Unassembled WGS sequence"/>
</dbReference>
<accession>A0ABN7V1X5</accession>
<feature type="compositionally biased region" description="Polar residues" evidence="1">
    <location>
        <begin position="7"/>
        <end position="21"/>
    </location>
</feature>
<feature type="non-terminal residue" evidence="2">
    <location>
        <position position="1"/>
    </location>
</feature>
<proteinExistence type="predicted"/>
<gene>
    <name evidence="2" type="ORF">GMARGA_LOCUS13402</name>
</gene>
<dbReference type="EMBL" id="CAJVQB010008488">
    <property type="protein sequence ID" value="CAG8719517.1"/>
    <property type="molecule type" value="Genomic_DNA"/>
</dbReference>
<keyword evidence="3" id="KW-1185">Reference proteome</keyword>
<comment type="caution">
    <text evidence="2">The sequence shown here is derived from an EMBL/GenBank/DDBJ whole genome shotgun (WGS) entry which is preliminary data.</text>
</comment>